<dbReference type="Pfam" id="PF00534">
    <property type="entry name" value="Glycos_transf_1"/>
    <property type="match status" value="1"/>
</dbReference>
<keyword evidence="2 6" id="KW-0808">Transferase</keyword>
<gene>
    <name evidence="6" type="ORF">FHX41_2452</name>
</gene>
<dbReference type="GO" id="GO:1901137">
    <property type="term" value="P:carbohydrate derivative biosynthetic process"/>
    <property type="evidence" value="ECO:0007669"/>
    <property type="project" value="UniProtKB-ARBA"/>
</dbReference>
<keyword evidence="7" id="KW-1185">Reference proteome</keyword>
<dbReference type="InterPro" id="IPR050194">
    <property type="entry name" value="Glycosyltransferase_grp1"/>
</dbReference>
<dbReference type="Gene3D" id="3.40.50.2000">
    <property type="entry name" value="Glycogen Phosphorylase B"/>
    <property type="match status" value="2"/>
</dbReference>
<dbReference type="PANTHER" id="PTHR45947">
    <property type="entry name" value="SULFOQUINOVOSYL TRANSFERASE SQD2"/>
    <property type="match status" value="1"/>
</dbReference>
<proteinExistence type="predicted"/>
<dbReference type="EMBL" id="VFPO01000001">
    <property type="protein sequence ID" value="TQM68784.1"/>
    <property type="molecule type" value="Genomic_DNA"/>
</dbReference>
<dbReference type="AlphaFoldDB" id="A0A543IDX0"/>
<comment type="caution">
    <text evidence="6">The sequence shown here is derived from an EMBL/GenBank/DDBJ whole genome shotgun (WGS) entry which is preliminary data.</text>
</comment>
<dbReference type="InterPro" id="IPR001296">
    <property type="entry name" value="Glyco_trans_1"/>
</dbReference>
<feature type="compositionally biased region" description="Low complexity" evidence="3">
    <location>
        <begin position="413"/>
        <end position="436"/>
    </location>
</feature>
<feature type="region of interest" description="Disordered" evidence="3">
    <location>
        <begin position="403"/>
        <end position="436"/>
    </location>
</feature>
<dbReference type="SUPFAM" id="SSF53756">
    <property type="entry name" value="UDP-Glycosyltransferase/glycogen phosphorylase"/>
    <property type="match status" value="1"/>
</dbReference>
<evidence type="ECO:0000259" key="5">
    <source>
        <dbReference type="Pfam" id="PF13439"/>
    </source>
</evidence>
<evidence type="ECO:0000259" key="4">
    <source>
        <dbReference type="Pfam" id="PF00534"/>
    </source>
</evidence>
<evidence type="ECO:0000256" key="2">
    <source>
        <dbReference type="ARBA" id="ARBA00022679"/>
    </source>
</evidence>
<feature type="domain" description="Glycosyl transferase family 1" evidence="4">
    <location>
        <begin position="206"/>
        <end position="359"/>
    </location>
</feature>
<name>A0A543IDX0_9ACTN</name>
<dbReference type="RefSeq" id="WP_141968480.1">
    <property type="nucleotide sequence ID" value="NZ_VFPO01000001.1"/>
</dbReference>
<reference evidence="6 7" key="1">
    <citation type="submission" date="2019-06" db="EMBL/GenBank/DDBJ databases">
        <title>Sequencing the genomes of 1000 actinobacteria strains.</title>
        <authorList>
            <person name="Klenk H.-P."/>
        </authorList>
    </citation>
    <scope>NUCLEOTIDE SEQUENCE [LARGE SCALE GENOMIC DNA]</scope>
    <source>
        <strain evidence="6 7">DSM 45043</strain>
    </source>
</reference>
<dbReference type="GO" id="GO:0016757">
    <property type="term" value="F:glycosyltransferase activity"/>
    <property type="evidence" value="ECO:0007669"/>
    <property type="project" value="UniProtKB-KW"/>
</dbReference>
<organism evidence="6 7">
    <name type="scientific">Actinomadura hallensis</name>
    <dbReference type="NCBI Taxonomy" id="337895"/>
    <lineage>
        <taxon>Bacteria</taxon>
        <taxon>Bacillati</taxon>
        <taxon>Actinomycetota</taxon>
        <taxon>Actinomycetes</taxon>
        <taxon>Streptosporangiales</taxon>
        <taxon>Thermomonosporaceae</taxon>
        <taxon>Actinomadura</taxon>
    </lineage>
</organism>
<keyword evidence="1" id="KW-0328">Glycosyltransferase</keyword>
<dbReference type="Pfam" id="PF13439">
    <property type="entry name" value="Glyco_transf_4"/>
    <property type="match status" value="1"/>
</dbReference>
<dbReference type="Proteomes" id="UP000316706">
    <property type="component" value="Unassembled WGS sequence"/>
</dbReference>
<evidence type="ECO:0000313" key="6">
    <source>
        <dbReference type="EMBL" id="TQM68784.1"/>
    </source>
</evidence>
<evidence type="ECO:0000256" key="3">
    <source>
        <dbReference type="SAM" id="MobiDB-lite"/>
    </source>
</evidence>
<accession>A0A543IDX0</accession>
<feature type="domain" description="Glycosyltransferase subfamily 4-like N-terminal" evidence="5">
    <location>
        <begin position="17"/>
        <end position="194"/>
    </location>
</feature>
<evidence type="ECO:0000313" key="7">
    <source>
        <dbReference type="Proteomes" id="UP000316706"/>
    </source>
</evidence>
<dbReference type="OrthoDB" id="570545at2"/>
<evidence type="ECO:0000256" key="1">
    <source>
        <dbReference type="ARBA" id="ARBA00022676"/>
    </source>
</evidence>
<dbReference type="InterPro" id="IPR028098">
    <property type="entry name" value="Glyco_trans_4-like_N"/>
</dbReference>
<sequence>MAAPRDVFIVCNNADEMGGLQRWAHHMARMLAGRGDRVTLVGITSGPERHSHGRDGSYAVEVLHGAWRPPAMAWRPRRARERLNLAARGRDLWRSAAQRRGAARLSELFAGARPGAVVIVAQVWAMEWVRLADTSGLRVVGMSHESFAATRGSSRYRRVKEHYAGVDRFLVLTEEDADAWARDGMTNVDHIPNALHVVPGVLPTLDLPVVASVGRLSHEKGLDLLLEAWGRIAPHRPGWRLHVYGDGPDGRELREQARACCPPGSVEFRGVVDDVEDALVEASVFALPSRAEGFPMSVLEAMAYGLPTVAFDCAPGVRELLGDGLGGVLVEPGDTAAFAGELERLIGDPELRRRLGAEAVGSVARFRPDAVLARWDRLFDLLHREPPSAAARDAVAADLAGEGGVLTDPVETGSAPASGHAPEAAAGRAAGPAPGG</sequence>
<dbReference type="PANTHER" id="PTHR45947:SF3">
    <property type="entry name" value="SULFOQUINOVOSYL TRANSFERASE SQD2"/>
    <property type="match status" value="1"/>
</dbReference>
<protein>
    <submittedName>
        <fullName evidence="6">Glycosyltransferase involved in cell wall biosynthesis</fullName>
    </submittedName>
</protein>